<dbReference type="InterPro" id="IPR055803">
    <property type="entry name" value="DUF7379"/>
</dbReference>
<dbReference type="InterPro" id="IPR050452">
    <property type="entry name" value="Metacaspase"/>
</dbReference>
<evidence type="ECO:0000313" key="4">
    <source>
        <dbReference type="EMBL" id="CAA6814196.1"/>
    </source>
</evidence>
<dbReference type="PANTHER" id="PTHR48104:SF30">
    <property type="entry name" value="METACASPASE-1"/>
    <property type="match status" value="1"/>
</dbReference>
<dbReference type="Gene3D" id="3.40.50.1820">
    <property type="entry name" value="alpha/beta hydrolase"/>
    <property type="match status" value="1"/>
</dbReference>
<feature type="domain" description="DUF7379" evidence="3">
    <location>
        <begin position="845"/>
        <end position="1016"/>
    </location>
</feature>
<dbReference type="InterPro" id="IPR011600">
    <property type="entry name" value="Pept_C14_caspase"/>
</dbReference>
<evidence type="ECO:0000256" key="1">
    <source>
        <dbReference type="SAM" id="MobiDB-lite"/>
    </source>
</evidence>
<accession>A0A6S6T7H8</accession>
<dbReference type="EMBL" id="CACVAY010000066">
    <property type="protein sequence ID" value="CAA6814196.1"/>
    <property type="molecule type" value="Genomic_DNA"/>
</dbReference>
<dbReference type="Pfam" id="PF24096">
    <property type="entry name" value="DUF7379"/>
    <property type="match status" value="1"/>
</dbReference>
<feature type="non-terminal residue" evidence="4">
    <location>
        <position position="1097"/>
    </location>
</feature>
<dbReference type="PANTHER" id="PTHR48104">
    <property type="entry name" value="METACASPASE-4"/>
    <property type="match status" value="1"/>
</dbReference>
<dbReference type="AlphaFoldDB" id="A0A6S6T7H8"/>
<dbReference type="GO" id="GO:0005737">
    <property type="term" value="C:cytoplasm"/>
    <property type="evidence" value="ECO:0007669"/>
    <property type="project" value="TreeGrafter"/>
</dbReference>
<name>A0A6S6T7H8_9GAMM</name>
<dbReference type="InterPro" id="IPR029058">
    <property type="entry name" value="AB_hydrolase_fold"/>
</dbReference>
<evidence type="ECO:0000259" key="2">
    <source>
        <dbReference type="Pfam" id="PF00656"/>
    </source>
</evidence>
<reference evidence="4" key="1">
    <citation type="submission" date="2020-01" db="EMBL/GenBank/DDBJ databases">
        <authorList>
            <person name="Meier V. D."/>
            <person name="Meier V D."/>
        </authorList>
    </citation>
    <scope>NUCLEOTIDE SEQUENCE</scope>
    <source>
        <strain evidence="4">HLG_WM_MAG_07</strain>
    </source>
</reference>
<feature type="region of interest" description="Disordered" evidence="1">
    <location>
        <begin position="149"/>
        <end position="172"/>
    </location>
</feature>
<dbReference type="SUPFAM" id="SSF53474">
    <property type="entry name" value="alpha/beta-Hydrolases"/>
    <property type="match status" value="1"/>
</dbReference>
<dbReference type="GO" id="GO:0004197">
    <property type="term" value="F:cysteine-type endopeptidase activity"/>
    <property type="evidence" value="ECO:0007669"/>
    <property type="project" value="InterPro"/>
</dbReference>
<gene>
    <name evidence="4" type="ORF">HELGO_WM39363</name>
</gene>
<feature type="compositionally biased region" description="Basic and acidic residues" evidence="1">
    <location>
        <begin position="152"/>
        <end position="161"/>
    </location>
</feature>
<dbReference type="GO" id="GO:0006508">
    <property type="term" value="P:proteolysis"/>
    <property type="evidence" value="ECO:0007669"/>
    <property type="project" value="InterPro"/>
</dbReference>
<feature type="domain" description="Peptidase C14 caspase" evidence="2">
    <location>
        <begin position="6"/>
        <end position="266"/>
    </location>
</feature>
<organism evidence="4">
    <name type="scientific">uncultured Thiotrichaceae bacterium</name>
    <dbReference type="NCBI Taxonomy" id="298394"/>
    <lineage>
        <taxon>Bacteria</taxon>
        <taxon>Pseudomonadati</taxon>
        <taxon>Pseudomonadota</taxon>
        <taxon>Gammaproteobacteria</taxon>
        <taxon>Thiotrichales</taxon>
        <taxon>Thiotrichaceae</taxon>
        <taxon>environmental samples</taxon>
    </lineage>
</organism>
<dbReference type="Pfam" id="PF00656">
    <property type="entry name" value="Peptidase_C14"/>
    <property type="match status" value="1"/>
</dbReference>
<proteinExistence type="predicted"/>
<sequence>MAIYGLFVGINNYEQHKIRALKGCINDVELITGILMKRYNISSNNIKTLLNERATKRNIIAGFQEHLAQAKANDTAIFYYSGHGSEEKVDPKLWPITPKGHNETFVCYDSRASELYDLADKEVRYLIHQLDQKGINVVTIVDSCHSGGATRALEEDSEKQPQTRQTPGNQRMRPMESYIFYDDPSAQIWINDFSLMPEGKHIALAACQNDQLSKEIYTAQLKTQGAFTYSFCWTMSIQQLPPSYRNLIDATAQRIKNQVTQQTPQVLAIGNADIHQTFLSDTLESVVYSIHFENNHWWLSAGISEGINKDALFEIQLDNNTHIEVIVLEPLSGISKISIEDDKHLNHKHIYNAVLLDPAITKLSVTFSGETASIQAIREVLKTSEAHHYIQESAHADYKLTASESTIDFQRKDAEKLLITSPIDKHNTRKPEILALNLAQHMALWHRTMNIVNAAGDMPNDLVELVIEQKNLVTDSYQIIEPQDDNYYIQYQPSLGQAELLKPHLTITLKLNTSYEWREDIHVALLFLDPAAGGIVDLIKEPVILRQKEYIAYDGNSKVKKHKIIKFPIKNNDSYTHTASIPKKLLAAGIQKSTDYFKLFYSNRPIEIGSLTQAPLSKLLKTYRSGNTRGLNDEDDEVIPDPSIFRTRTKTLGFTIYKPPAPQTLDSNKATQLIKNIRIQPHGLNALASIQRVSDATEEELAICLDFGNDASKSITESEQVTPDNPLLIEIDTPLNPNEVILAYTKDKNNDLLLPLGFSQLGTQSGKATVKIDSLPSPSAINAKSLGGSIMIYVKKAFHDFLRLEYDATQLAIPLFATPHSLETSGYETNTEKLRKAVSDTNKILLIIHGIIGDTKYMAGAINQEVNGKKLGEGYLTLTFDYENLNTPIPEIAEILSKKLSAIGLGKDHDKELIIAAHSMGGLVSRWMIEKEKHAPKVSQLIMCGTPNGGSPWSDVKSWAYALMTLNLNGLLGPIANANIWSTVAGIGAGALVKLANAIDDNLDAMNKDSKTLKSLYEAEPSNIPYHLIAGNTQDLRIQLSDSESKLSKLLVYLKDRGKIAAYDLLTSQLFKESNDIAVSQSSMQKITSGDIPLKTQ</sequence>
<evidence type="ECO:0000259" key="3">
    <source>
        <dbReference type="Pfam" id="PF24096"/>
    </source>
</evidence>
<protein>
    <submittedName>
        <fullName evidence="4">PGAP1-like protein</fullName>
    </submittedName>
</protein>
<dbReference type="Gene3D" id="3.40.50.1460">
    <property type="match status" value="1"/>
</dbReference>